<dbReference type="InterPro" id="IPR011041">
    <property type="entry name" value="Quinoprot_gluc/sorb_DH_b-prop"/>
</dbReference>
<keyword evidence="1" id="KW-0732">Signal</keyword>
<dbReference type="PANTHER" id="PTHR19328">
    <property type="entry name" value="HEDGEHOG-INTERACTING PROTEIN"/>
    <property type="match status" value="1"/>
</dbReference>
<keyword evidence="4" id="KW-1185">Reference proteome</keyword>
<proteinExistence type="predicted"/>
<dbReference type="InterPro" id="IPR011042">
    <property type="entry name" value="6-blade_b-propeller_TolB-like"/>
</dbReference>
<evidence type="ECO:0000256" key="1">
    <source>
        <dbReference type="SAM" id="SignalP"/>
    </source>
</evidence>
<evidence type="ECO:0000313" key="4">
    <source>
        <dbReference type="Proteomes" id="UP000535182"/>
    </source>
</evidence>
<dbReference type="InterPro" id="IPR012938">
    <property type="entry name" value="Glc/Sorbosone_DH"/>
</dbReference>
<dbReference type="Proteomes" id="UP000535182">
    <property type="component" value="Unassembled WGS sequence"/>
</dbReference>
<evidence type="ECO:0000313" key="3">
    <source>
        <dbReference type="EMBL" id="MBB5326667.1"/>
    </source>
</evidence>
<organism evidence="3 4">
    <name type="scientific">Tunturiibacter gelidiferens</name>
    <dbReference type="NCBI Taxonomy" id="3069689"/>
    <lineage>
        <taxon>Bacteria</taxon>
        <taxon>Pseudomonadati</taxon>
        <taxon>Acidobacteriota</taxon>
        <taxon>Terriglobia</taxon>
        <taxon>Terriglobales</taxon>
        <taxon>Acidobacteriaceae</taxon>
        <taxon>Tunturiibacter</taxon>
    </lineage>
</organism>
<dbReference type="PANTHER" id="PTHR19328:SF53">
    <property type="entry name" value="MEMBRANE PROTEIN"/>
    <property type="match status" value="1"/>
</dbReference>
<reference evidence="3 4" key="1">
    <citation type="submission" date="2020-08" db="EMBL/GenBank/DDBJ databases">
        <title>Genomic Encyclopedia of Type Strains, Phase IV (KMG-V): Genome sequencing to study the core and pangenomes of soil and plant-associated prokaryotes.</title>
        <authorList>
            <person name="Whitman W."/>
        </authorList>
    </citation>
    <scope>NUCLEOTIDE SEQUENCE [LARGE SCALE GENOMIC DNA]</scope>
    <source>
        <strain evidence="3 4">X5P2</strain>
    </source>
</reference>
<dbReference type="Gene3D" id="2.120.10.30">
    <property type="entry name" value="TolB, C-terminal domain"/>
    <property type="match status" value="1"/>
</dbReference>
<dbReference type="AlphaFoldDB" id="A0A9X0QAA9"/>
<accession>A0A9X0QAA9</accession>
<feature type="domain" description="Glucose/Sorbosone dehydrogenase" evidence="2">
    <location>
        <begin position="120"/>
        <end position="450"/>
    </location>
</feature>
<sequence length="461" mass="49770">MRRLRFAKFHALVSLAFVALLPSALQAQQTITGQAAFADYTQQKPGVRRKITVADLPEPKPSESVDNGPSLVQRPAGAWPIAPAGFTVQLYAGGDAATPMQRSENKKETHAPTSGTFVMPRIIHAAPNGDLFVADSQAGSIFVLRGVTDSGKAATISTYATGLDHPFGVAFYPAGANPQWIYVGNATTVVRFSYKSGDTKAAHAPETIVPDLPGYAQLRGGGHWTRDVVFSADGKHLLVSVGSGSNADDPDTHPGEFHRADVLEYTPEGKFVEVYAYGIRNCVGEAINSITGQLWCSTNERDALGNNLVPDYVTSVKEGGFYGWPWFYMGGHQDPRLMGTHPELKSKVITPDVLVQPHMASLGMTFYPTSQSMFPSQYDGDGFASEHGSWNRANRGGYEVIRIPMKDGRATGEYEDFLTGFVTADGQVWGRPVGVTVGHDGALYVTDDGSRSVWRVSYTGK</sequence>
<feature type="signal peptide" evidence="1">
    <location>
        <begin position="1"/>
        <end position="27"/>
    </location>
</feature>
<dbReference type="Pfam" id="PF07995">
    <property type="entry name" value="GSDH"/>
    <property type="match status" value="1"/>
</dbReference>
<dbReference type="EMBL" id="JACHEB010000001">
    <property type="protein sequence ID" value="MBB5326667.1"/>
    <property type="molecule type" value="Genomic_DNA"/>
</dbReference>
<name>A0A9X0QAA9_9BACT</name>
<comment type="caution">
    <text evidence="3">The sequence shown here is derived from an EMBL/GenBank/DDBJ whole genome shotgun (WGS) entry which is preliminary data.</text>
</comment>
<dbReference type="SUPFAM" id="SSF50952">
    <property type="entry name" value="Soluble quinoprotein glucose dehydrogenase"/>
    <property type="match status" value="1"/>
</dbReference>
<gene>
    <name evidence="3" type="ORF">HDF14_000261</name>
</gene>
<evidence type="ECO:0000259" key="2">
    <source>
        <dbReference type="Pfam" id="PF07995"/>
    </source>
</evidence>
<dbReference type="RefSeq" id="WP_183972784.1">
    <property type="nucleotide sequence ID" value="NZ_JACHEB010000001.1"/>
</dbReference>
<feature type="chain" id="PRO_5040768882" evidence="1">
    <location>
        <begin position="28"/>
        <end position="461"/>
    </location>
</feature>
<protein>
    <submittedName>
        <fullName evidence="3">Glucose/arabinose dehydrogenase</fullName>
    </submittedName>
</protein>